<dbReference type="SUPFAM" id="SSF51445">
    <property type="entry name" value="(Trans)glycosidases"/>
    <property type="match status" value="1"/>
</dbReference>
<reference evidence="1" key="1">
    <citation type="journal article" date="2013" name="Environ. Microbiol.">
        <title>Seasonally variable intestinal metagenomes of the red palm weevil (Rhynchophorus ferrugineus).</title>
        <authorList>
            <person name="Jia S."/>
            <person name="Zhang X."/>
            <person name="Zhang G."/>
            <person name="Yin A."/>
            <person name="Zhang S."/>
            <person name="Li F."/>
            <person name="Wang L."/>
            <person name="Zhao D."/>
            <person name="Yun Q."/>
            <person name="Tala"/>
            <person name="Wang J."/>
            <person name="Sun G."/>
            <person name="Baabdullah M."/>
            <person name="Yu X."/>
            <person name="Hu S."/>
            <person name="Al-Mssallem I.S."/>
            <person name="Yu J."/>
        </authorList>
    </citation>
    <scope>NUCLEOTIDE SEQUENCE</scope>
</reference>
<dbReference type="Gene3D" id="3.20.20.80">
    <property type="entry name" value="Glycosidases"/>
    <property type="match status" value="1"/>
</dbReference>
<organism evidence="1">
    <name type="scientific">uncultured Novosphingobium sp</name>
    <dbReference type="NCBI Taxonomy" id="292277"/>
    <lineage>
        <taxon>Bacteria</taxon>
        <taxon>Pseudomonadati</taxon>
        <taxon>Pseudomonadota</taxon>
        <taxon>Alphaproteobacteria</taxon>
        <taxon>Sphingomonadales</taxon>
        <taxon>Sphingomonadaceae</taxon>
        <taxon>Novosphingobium</taxon>
        <taxon>environmental samples</taxon>
    </lineage>
</organism>
<accession>A0A060BRC7</accession>
<sequence>MLDAAARACGSQRFSLLHAGDPDPQLANVQEAHRQGRAAIRAARGAIKVGMSLAIPDDQAVGRHSRLAEKRREVYEPFFEAGRDDDFVGVQTYNRTRIDAKGTLPKPNDGLHSQTGDEFYPAALGGAVRYAHQATGKPVLVTENGIADPNADDTLRQRFL</sequence>
<name>A0A060BRC7_9SPHN</name>
<dbReference type="InterPro" id="IPR017853">
    <property type="entry name" value="GH"/>
</dbReference>
<dbReference type="AlphaFoldDB" id="A0A060BRC7"/>
<evidence type="ECO:0000313" key="1">
    <source>
        <dbReference type="EMBL" id="AIA86908.1"/>
    </source>
</evidence>
<protein>
    <submittedName>
        <fullName evidence="1">CAZy families GH1 protein</fullName>
    </submittedName>
</protein>
<feature type="non-terminal residue" evidence="1">
    <location>
        <position position="160"/>
    </location>
</feature>
<proteinExistence type="predicted"/>
<dbReference type="EMBL" id="KF119640">
    <property type="protein sequence ID" value="AIA86908.1"/>
    <property type="molecule type" value="Genomic_DNA"/>
</dbReference>